<sequence>MDLSEGVTTAIAVIGVIGGLWRYWKNSEEQAEQRRRNDGLRVADEIELLNKDPAVVVAFRLIDWCPTYVDLVVDGVRKPVLVGPAEFCDALRHHGSPRAMLGQESAAPDALIKEVGGEAVVEPSRADGFSIEQQAIRDVFDAFLGRLERVEMLIRVGVIPQDLFGDQFSYWLEAMGEIEPTAGEVAGLDDARRRALWRFIRAYQFNGVIRLFGRYGRTLSI</sequence>
<gene>
    <name evidence="1" type="ORF">GCM10008174_01760</name>
</gene>
<evidence type="ECO:0000313" key="2">
    <source>
        <dbReference type="Proteomes" id="UP001143309"/>
    </source>
</evidence>
<dbReference type="EMBL" id="BSFL01000001">
    <property type="protein sequence ID" value="GLK78435.1"/>
    <property type="molecule type" value="Genomic_DNA"/>
</dbReference>
<comment type="caution">
    <text evidence="1">The sequence shown here is derived from an EMBL/GenBank/DDBJ whole genome shotgun (WGS) entry which is preliminary data.</text>
</comment>
<name>A0A9W6JIT3_9HYPH</name>
<keyword evidence="2" id="KW-1185">Reference proteome</keyword>
<organism evidence="1 2">
    <name type="scientific">Methylopila turkensis</name>
    <dbReference type="NCBI Taxonomy" id="1437816"/>
    <lineage>
        <taxon>Bacteria</taxon>
        <taxon>Pseudomonadati</taxon>
        <taxon>Pseudomonadota</taxon>
        <taxon>Alphaproteobacteria</taxon>
        <taxon>Hyphomicrobiales</taxon>
        <taxon>Methylopilaceae</taxon>
        <taxon>Methylopila</taxon>
    </lineage>
</organism>
<protein>
    <submittedName>
        <fullName evidence="1">Uncharacterized protein</fullName>
    </submittedName>
</protein>
<reference evidence="1" key="1">
    <citation type="journal article" date="2014" name="Int. J. Syst. Evol. Microbiol.">
        <title>Complete genome sequence of Corynebacterium casei LMG S-19264T (=DSM 44701T), isolated from a smear-ripened cheese.</title>
        <authorList>
            <consortium name="US DOE Joint Genome Institute (JGI-PGF)"/>
            <person name="Walter F."/>
            <person name="Albersmeier A."/>
            <person name="Kalinowski J."/>
            <person name="Ruckert C."/>
        </authorList>
    </citation>
    <scope>NUCLEOTIDE SEQUENCE</scope>
    <source>
        <strain evidence="1">VKM B-2748</strain>
    </source>
</reference>
<evidence type="ECO:0000313" key="1">
    <source>
        <dbReference type="EMBL" id="GLK78435.1"/>
    </source>
</evidence>
<dbReference type="AlphaFoldDB" id="A0A9W6JIT3"/>
<dbReference type="RefSeq" id="WP_271198958.1">
    <property type="nucleotide sequence ID" value="NZ_BSFL01000001.1"/>
</dbReference>
<reference evidence="1" key="2">
    <citation type="submission" date="2023-01" db="EMBL/GenBank/DDBJ databases">
        <authorList>
            <person name="Sun Q."/>
            <person name="Evtushenko L."/>
        </authorList>
    </citation>
    <scope>NUCLEOTIDE SEQUENCE</scope>
    <source>
        <strain evidence="1">VKM B-2748</strain>
    </source>
</reference>
<proteinExistence type="predicted"/>
<dbReference type="Proteomes" id="UP001143309">
    <property type="component" value="Unassembled WGS sequence"/>
</dbReference>
<accession>A0A9W6JIT3</accession>